<dbReference type="OrthoDB" id="436461at2"/>
<evidence type="ECO:0000313" key="3">
    <source>
        <dbReference type="EMBL" id="SED32364.1"/>
    </source>
</evidence>
<feature type="compositionally biased region" description="Basic and acidic residues" evidence="1">
    <location>
        <begin position="1036"/>
        <end position="1050"/>
    </location>
</feature>
<proteinExistence type="predicted"/>
<feature type="region of interest" description="Disordered" evidence="1">
    <location>
        <begin position="1025"/>
        <end position="1050"/>
    </location>
</feature>
<dbReference type="AlphaFoldDB" id="A0A1H4ZSB3"/>
<name>A0A1H4ZSB3_9NOCA</name>
<accession>A0A1H4ZSB3</accession>
<evidence type="ECO:0000259" key="2">
    <source>
        <dbReference type="Pfam" id="PF10593"/>
    </source>
</evidence>
<organism evidence="3 4">
    <name type="scientific">Rhodococcus koreensis</name>
    <dbReference type="NCBI Taxonomy" id="99653"/>
    <lineage>
        <taxon>Bacteria</taxon>
        <taxon>Bacillati</taxon>
        <taxon>Actinomycetota</taxon>
        <taxon>Actinomycetes</taxon>
        <taxon>Mycobacteriales</taxon>
        <taxon>Nocardiaceae</taxon>
        <taxon>Rhodococcus</taxon>
    </lineage>
</organism>
<keyword evidence="4" id="KW-1185">Reference proteome</keyword>
<protein>
    <submittedName>
        <fullName evidence="3">Z1 domain-containing protein</fullName>
    </submittedName>
</protein>
<reference evidence="4" key="1">
    <citation type="submission" date="2016-10" db="EMBL/GenBank/DDBJ databases">
        <authorList>
            <person name="Varghese N."/>
            <person name="Submissions S."/>
        </authorList>
    </citation>
    <scope>NUCLEOTIDE SEQUENCE [LARGE SCALE GENOMIC DNA]</scope>
    <source>
        <strain evidence="4">DSM 44498</strain>
    </source>
</reference>
<evidence type="ECO:0000313" key="4">
    <source>
        <dbReference type="Proteomes" id="UP000183561"/>
    </source>
</evidence>
<sequence length="1050" mass="117252">MTNADLLRLALHGAALADMHGSKPKRLVRALSYQAEDLPAEAAEYATDKDFQKYLESAPPTDPLVEAWKKQLTRWDFAEAPTWSSADARSDERRRNVYELLALEPRTCELLTSIVPVYRTAPPVVISTKFTPWYTSQSQQGRPWYWPAYRELLANKGWPEHAVAGLDIASDRVVERLADPSSPSVYQSKGLVVGYVQSGKTANFTGVIAKAVDAGYRLVIVLGGTLNLLRGQTQRRLDMELVGRENILRGASEDESDYADDPAWGQGKFLKFGGLPSALGAFDIVRMTTRDNDYKSLLQGIVALEFEKQEPALPLYDARNLHRSSARLMVVKKNKTVLTKLVKDLNKIKTPLSEIPVLIVDDESDEASVNTSDLAKPDAERTAINQKISDLLKMLPRAQYVGYTATPFANVFVDPSDTEDIFPKDFIISLPRPDGYMGAPDFHDMDSVVPSDERNPANSNEKAHVRDILVEGDDDDSCLQRAMDMFVLTAAIKLYREDMGGLGDRHFQHHTMLIHESMRTDAHRELLGRVTRLWWNAGYMGSRGHDRLRDLFESDVAPVSAVRADGYSVPASYDEVIPFVGPAAIRISGDDRPIIVVNGDKDLETGEADFDKRSIWKILIGGQKLSRGFTVEGLTVTYFRRRAGSASTLMQMGRWFGFRDGYRDLVRLYLGRSETTGTKEIDLYEAFEAICLDEESFRSELAQYSVMVDGRPQILPAQVPPLVSQHLAWLKPTSPNKMFNARLLEIKSPGEWQEPTAYPTRVADLRHNTALWTPILESLSESPTAFAYPSDKDGTRGPHVFKAFTGHILAPEFFDIISSLKWHAPAQFSPYLTYLREITAEQRVEDWIVLAPQHESGDTQVIDMASGRSFSWFSRDRRRGPLFGAISDPKHRSVPMHIATPSALAGHLSDENHAQTLNSGAMSDNVRRAVEAAENLSADRRGVVVLYPIIETAVRRKYGVMKPAGSKKLTVDPGELVMSFGFVAPADARGDRGRVIRFTAIDSSLENVPIIDVIRHRSELKELRNRIGGVQSPTRARTDEADRGSRHEPS</sequence>
<dbReference type="RefSeq" id="WP_083395808.1">
    <property type="nucleotide sequence ID" value="NZ_FNSV01000005.1"/>
</dbReference>
<evidence type="ECO:0000256" key="1">
    <source>
        <dbReference type="SAM" id="MobiDB-lite"/>
    </source>
</evidence>
<dbReference type="EMBL" id="FNSV01000005">
    <property type="protein sequence ID" value="SED32364.1"/>
    <property type="molecule type" value="Genomic_DNA"/>
</dbReference>
<dbReference type="InterPro" id="IPR018310">
    <property type="entry name" value="Put_endonuclease_Z1-dom"/>
</dbReference>
<feature type="domain" description="Putative endonuclease Z1" evidence="2">
    <location>
        <begin position="479"/>
        <end position="726"/>
    </location>
</feature>
<dbReference type="Pfam" id="PF10593">
    <property type="entry name" value="Z1"/>
    <property type="match status" value="1"/>
</dbReference>
<gene>
    <name evidence="3" type="ORF">SAMN04490239_7805</name>
</gene>
<dbReference type="Proteomes" id="UP000183561">
    <property type="component" value="Unassembled WGS sequence"/>
</dbReference>